<comment type="caution">
    <text evidence="1">The sequence shown here is derived from an EMBL/GenBank/DDBJ whole genome shotgun (WGS) entry which is preliminary data.</text>
</comment>
<accession>A0ABQ7EEI5</accession>
<dbReference type="Proteomes" id="UP000266723">
    <property type="component" value="Unassembled WGS sequence"/>
</dbReference>
<name>A0ABQ7EEI5_BRACR</name>
<protein>
    <submittedName>
        <fullName evidence="1">Uncharacterized protein</fullName>
    </submittedName>
</protein>
<evidence type="ECO:0000313" key="1">
    <source>
        <dbReference type="EMBL" id="KAF3595196.1"/>
    </source>
</evidence>
<sequence>MIATLVLQRDENGDLHDPDGHLCNAVGQKLDAQGTAIPEHDTDATGAAIHVDEAARPRTLADYNRPHEYYTNRSAILSLVEQAVYQDEDQHRLYEMEFKLEELLKDQLEMTEDMNLHLDFLCKVLNGRLETLDTRVKMLHTQASQTT</sequence>
<reference evidence="1 2" key="1">
    <citation type="journal article" date="2020" name="BMC Genomics">
        <title>Intraspecific diversification of the crop wild relative Brassica cretica Lam. using demographic model selection.</title>
        <authorList>
            <person name="Kioukis A."/>
            <person name="Michalopoulou V.A."/>
            <person name="Briers L."/>
            <person name="Pirintsos S."/>
            <person name="Studholme D.J."/>
            <person name="Pavlidis P."/>
            <person name="Sarris P.F."/>
        </authorList>
    </citation>
    <scope>NUCLEOTIDE SEQUENCE [LARGE SCALE GENOMIC DNA]</scope>
    <source>
        <strain evidence="2">cv. PFS-1207/04</strain>
    </source>
</reference>
<organism evidence="1 2">
    <name type="scientific">Brassica cretica</name>
    <name type="common">Mustard</name>
    <dbReference type="NCBI Taxonomy" id="69181"/>
    <lineage>
        <taxon>Eukaryota</taxon>
        <taxon>Viridiplantae</taxon>
        <taxon>Streptophyta</taxon>
        <taxon>Embryophyta</taxon>
        <taxon>Tracheophyta</taxon>
        <taxon>Spermatophyta</taxon>
        <taxon>Magnoliopsida</taxon>
        <taxon>eudicotyledons</taxon>
        <taxon>Gunneridae</taxon>
        <taxon>Pentapetalae</taxon>
        <taxon>rosids</taxon>
        <taxon>malvids</taxon>
        <taxon>Brassicales</taxon>
        <taxon>Brassicaceae</taxon>
        <taxon>Brassiceae</taxon>
        <taxon>Brassica</taxon>
    </lineage>
</organism>
<keyword evidence="2" id="KW-1185">Reference proteome</keyword>
<gene>
    <name evidence="1" type="ORF">DY000_02022069</name>
</gene>
<evidence type="ECO:0000313" key="2">
    <source>
        <dbReference type="Proteomes" id="UP000266723"/>
    </source>
</evidence>
<dbReference type="EMBL" id="QGKV02000299">
    <property type="protein sequence ID" value="KAF3595196.1"/>
    <property type="molecule type" value="Genomic_DNA"/>
</dbReference>
<proteinExistence type="predicted"/>